<name>A0A0E9QN13_ANGAN</name>
<reference evidence="1" key="1">
    <citation type="submission" date="2014-11" db="EMBL/GenBank/DDBJ databases">
        <authorList>
            <person name="Amaro Gonzalez C."/>
        </authorList>
    </citation>
    <scope>NUCLEOTIDE SEQUENCE</scope>
</reference>
<proteinExistence type="predicted"/>
<evidence type="ECO:0000313" key="1">
    <source>
        <dbReference type="EMBL" id="JAH17453.1"/>
    </source>
</evidence>
<dbReference type="AlphaFoldDB" id="A0A0E9QN13"/>
<protein>
    <submittedName>
        <fullName evidence="1">Uncharacterized protein</fullName>
    </submittedName>
</protein>
<accession>A0A0E9QN13</accession>
<organism evidence="1">
    <name type="scientific">Anguilla anguilla</name>
    <name type="common">European freshwater eel</name>
    <name type="synonym">Muraena anguilla</name>
    <dbReference type="NCBI Taxonomy" id="7936"/>
    <lineage>
        <taxon>Eukaryota</taxon>
        <taxon>Metazoa</taxon>
        <taxon>Chordata</taxon>
        <taxon>Craniata</taxon>
        <taxon>Vertebrata</taxon>
        <taxon>Euteleostomi</taxon>
        <taxon>Actinopterygii</taxon>
        <taxon>Neopterygii</taxon>
        <taxon>Teleostei</taxon>
        <taxon>Anguilliformes</taxon>
        <taxon>Anguillidae</taxon>
        <taxon>Anguilla</taxon>
    </lineage>
</organism>
<dbReference type="EMBL" id="GBXM01091124">
    <property type="protein sequence ID" value="JAH17453.1"/>
    <property type="molecule type" value="Transcribed_RNA"/>
</dbReference>
<sequence length="42" mass="4884">MVTALRNCLSSQEKDKRWLYAKMVWAVVHGISSHIRKNAQRA</sequence>
<reference evidence="1" key="2">
    <citation type="journal article" date="2015" name="Fish Shellfish Immunol.">
        <title>Early steps in the European eel (Anguilla anguilla)-Vibrio vulnificus interaction in the gills: Role of the RtxA13 toxin.</title>
        <authorList>
            <person name="Callol A."/>
            <person name="Pajuelo D."/>
            <person name="Ebbesson L."/>
            <person name="Teles M."/>
            <person name="MacKenzie S."/>
            <person name="Amaro C."/>
        </authorList>
    </citation>
    <scope>NUCLEOTIDE SEQUENCE</scope>
</reference>